<dbReference type="Proteomes" id="UP000245076">
    <property type="component" value="Unassembled WGS sequence"/>
</dbReference>
<proteinExistence type="predicted"/>
<reference evidence="1 2" key="1">
    <citation type="submission" date="2018-02" db="EMBL/GenBank/DDBJ databases">
        <title>Novel Leptospira species isolated from soil and water in Japan.</title>
        <authorList>
            <person name="Nakao R."/>
            <person name="Masuzawa T."/>
        </authorList>
    </citation>
    <scope>NUCLEOTIDE SEQUENCE [LARGE SCALE GENOMIC DNA]</scope>
    <source>
        <strain evidence="1 2">E8</strain>
    </source>
</reference>
<sequence length="118" mass="12839">MNPSNLTPEIIATKIWEWHKETRKIASGSIIEIWIGPTPKESGLMLSSTGSVTGLPTFLEPEWTGPLLAKAGEIGKYDLFFSGEDFGFWFNRIGGTNTHCSPFLNLAIAGAILEAIGE</sequence>
<protein>
    <submittedName>
        <fullName evidence="1">Uncharacterized protein</fullName>
    </submittedName>
</protein>
<dbReference type="OrthoDB" id="10009183at2"/>
<comment type="caution">
    <text evidence="1">The sequence shown here is derived from an EMBL/GenBank/DDBJ whole genome shotgun (WGS) entry which is preliminary data.</text>
</comment>
<organism evidence="1 2">
    <name type="scientific">Leptospira johnsonii</name>
    <dbReference type="NCBI Taxonomy" id="1917820"/>
    <lineage>
        <taxon>Bacteria</taxon>
        <taxon>Pseudomonadati</taxon>
        <taxon>Spirochaetota</taxon>
        <taxon>Spirochaetia</taxon>
        <taxon>Leptospirales</taxon>
        <taxon>Leptospiraceae</taxon>
        <taxon>Leptospira</taxon>
    </lineage>
</organism>
<name>A0A2P2D7P9_9LEPT</name>
<dbReference type="EMBL" id="BFAY01000013">
    <property type="protein sequence ID" value="GBF40659.1"/>
    <property type="molecule type" value="Genomic_DNA"/>
</dbReference>
<keyword evidence="2" id="KW-1185">Reference proteome</keyword>
<accession>A0A2P2D7P9</accession>
<dbReference type="AlphaFoldDB" id="A0A2P2D7P9"/>
<evidence type="ECO:0000313" key="1">
    <source>
        <dbReference type="EMBL" id="GBF40659.1"/>
    </source>
</evidence>
<evidence type="ECO:0000313" key="2">
    <source>
        <dbReference type="Proteomes" id="UP000245076"/>
    </source>
</evidence>
<gene>
    <name evidence="1" type="ORF">LPTSP1_36770</name>
</gene>
<dbReference type="RefSeq" id="WP_108930260.1">
    <property type="nucleotide sequence ID" value="NZ_BFAY01000013.1"/>
</dbReference>